<protein>
    <submittedName>
        <fullName evidence="2">Uncharacterized protein LOC142181816</fullName>
    </submittedName>
</protein>
<dbReference type="Proteomes" id="UP000790787">
    <property type="component" value="Chromosome 6"/>
</dbReference>
<proteinExistence type="predicted"/>
<accession>A0AC58UPQ1</accession>
<organism evidence="1 2">
    <name type="scientific">Nicotiana tabacum</name>
    <name type="common">Common tobacco</name>
    <dbReference type="NCBI Taxonomy" id="4097"/>
    <lineage>
        <taxon>Eukaryota</taxon>
        <taxon>Viridiplantae</taxon>
        <taxon>Streptophyta</taxon>
        <taxon>Embryophyta</taxon>
        <taxon>Tracheophyta</taxon>
        <taxon>Spermatophyta</taxon>
        <taxon>Magnoliopsida</taxon>
        <taxon>eudicotyledons</taxon>
        <taxon>Gunneridae</taxon>
        <taxon>Pentapetalae</taxon>
        <taxon>asterids</taxon>
        <taxon>lamiids</taxon>
        <taxon>Solanales</taxon>
        <taxon>Solanaceae</taxon>
        <taxon>Nicotianoideae</taxon>
        <taxon>Nicotianeae</taxon>
        <taxon>Nicotiana</taxon>
    </lineage>
</organism>
<reference evidence="1" key="1">
    <citation type="journal article" date="2014" name="Nat. Commun.">
        <title>The tobacco genome sequence and its comparison with those of tomato and potato.</title>
        <authorList>
            <person name="Sierro N."/>
            <person name="Battey J.N."/>
            <person name="Ouadi S."/>
            <person name="Bakaher N."/>
            <person name="Bovet L."/>
            <person name="Willig A."/>
            <person name="Goepfert S."/>
            <person name="Peitsch M.C."/>
            <person name="Ivanov N.V."/>
        </authorList>
    </citation>
    <scope>NUCLEOTIDE SEQUENCE [LARGE SCALE GENOMIC DNA]</scope>
</reference>
<name>A0AC58UPQ1_TOBAC</name>
<reference evidence="2" key="2">
    <citation type="submission" date="2025-08" db="UniProtKB">
        <authorList>
            <consortium name="RefSeq"/>
        </authorList>
    </citation>
    <scope>IDENTIFICATION</scope>
    <source>
        <tissue evidence="2">Leaf</tissue>
    </source>
</reference>
<evidence type="ECO:0000313" key="1">
    <source>
        <dbReference type="Proteomes" id="UP000790787"/>
    </source>
</evidence>
<sequence length="719" mass="83428">MAFKSTAGFFDYWLFVAVALFLLLLILFFLSLYSNTSMSTTIYEPFSIMIKIPFELQLWWNDLGKEGQDEVRKYLKDLPDLLDIQPQGGIIRALVAHWDSAHNVFHFSDFELTPTIEEIAGYIESDQAPLRFKYLIAPRAITIHRFLDSLKVPRTVHHSDFAKGFCSFRFVYDRYGHVGGFNNPDFKLCSRNSRQKWEEHRRVVFMVAFLGLVSFPRKDGNIDLKVAGVVSTLQTMGKSTLAPIIVADIFRALTACKAGGKFFEGCNLLLQMWMMEHLCPRPQLLSYGFVEKTCIGEFCTRIKGASLPEGVTAWALLFRNLKASQIQWVLGWLSVEEVIYMPAARPHFLLMGLKSIQPYAPYRVLRQLSRYQVIPRDEDLSTQVVEISPDGRFPEEEVRQIWSECQYLMANTCVSDRVRGEIDPGYHEWFRGDVAYGRPAKRPHLEDFAKSSQEQWDWLAKEESYRVEIGKLKQQVESLKFKNSVQVAEDQGEKNRLARENDALKAQIRQLKITIDKQPRSRSGEQLVKRLEGEVREWRDELGKAENVMAELKAQWATKTEERRQYLNQLKRDHEKIVANLKRKVVSLEGKAVRQARDFETESGHFYNLLAQMEAEVQQLQDQHLQDSRALKTCSDQIRRLLIEKKQTKDMIRAIAHAIVRRCRVCEDMTRTNFISAVMIYVKQTMNELEQLERDLYPRPAARPNDAPRIPKFEALEYA</sequence>
<keyword evidence="1" id="KW-1185">Reference proteome</keyword>
<evidence type="ECO:0000313" key="2">
    <source>
        <dbReference type="RefSeq" id="XP_075111471.1"/>
    </source>
</evidence>
<gene>
    <name evidence="2" type="primary">LOC142181816</name>
</gene>
<dbReference type="RefSeq" id="XP_075111471.1">
    <property type="nucleotide sequence ID" value="XM_075255370.1"/>
</dbReference>